<keyword evidence="3" id="KW-1185">Reference proteome</keyword>
<organism evidence="2 3">
    <name type="scientific">Coniella lustricola</name>
    <dbReference type="NCBI Taxonomy" id="2025994"/>
    <lineage>
        <taxon>Eukaryota</taxon>
        <taxon>Fungi</taxon>
        <taxon>Dikarya</taxon>
        <taxon>Ascomycota</taxon>
        <taxon>Pezizomycotina</taxon>
        <taxon>Sordariomycetes</taxon>
        <taxon>Sordariomycetidae</taxon>
        <taxon>Diaporthales</taxon>
        <taxon>Schizoparmaceae</taxon>
        <taxon>Coniella</taxon>
    </lineage>
</organism>
<dbReference type="SUPFAM" id="SSF53474">
    <property type="entry name" value="alpha/beta-Hydrolases"/>
    <property type="match status" value="1"/>
</dbReference>
<dbReference type="GO" id="GO:0005524">
    <property type="term" value="F:ATP binding"/>
    <property type="evidence" value="ECO:0007669"/>
    <property type="project" value="InterPro"/>
</dbReference>
<feature type="domain" description="AB hydrolase-1" evidence="1">
    <location>
        <begin position="71"/>
        <end position="225"/>
    </location>
</feature>
<dbReference type="Gene3D" id="3.40.50.1820">
    <property type="entry name" value="alpha/beta hydrolase"/>
    <property type="match status" value="1"/>
</dbReference>
<dbReference type="InterPro" id="IPR029058">
    <property type="entry name" value="AB_hydrolase_fold"/>
</dbReference>
<evidence type="ECO:0000313" key="2">
    <source>
        <dbReference type="EMBL" id="PSR80258.1"/>
    </source>
</evidence>
<dbReference type="OrthoDB" id="190201at2759"/>
<dbReference type="EMBL" id="KZ678536">
    <property type="protein sequence ID" value="PSR80258.1"/>
    <property type="molecule type" value="Genomic_DNA"/>
</dbReference>
<dbReference type="InterPro" id="IPR000073">
    <property type="entry name" value="AB_hydrolase_1"/>
</dbReference>
<protein>
    <recommendedName>
        <fullName evidence="1">AB hydrolase-1 domain-containing protein</fullName>
    </recommendedName>
</protein>
<gene>
    <name evidence="2" type="ORF">BD289DRAFT_485091</name>
</gene>
<dbReference type="STRING" id="2025994.A0A2T2ZZU3"/>
<proteinExistence type="predicted"/>
<reference evidence="2 3" key="1">
    <citation type="journal article" date="2018" name="Mycol. Prog.">
        <title>Coniella lustricola, a new species from submerged detritus.</title>
        <authorList>
            <person name="Raudabaugh D.B."/>
            <person name="Iturriaga T."/>
            <person name="Carver A."/>
            <person name="Mondo S."/>
            <person name="Pangilinan J."/>
            <person name="Lipzen A."/>
            <person name="He G."/>
            <person name="Amirebrahimi M."/>
            <person name="Grigoriev I.V."/>
            <person name="Miller A.N."/>
        </authorList>
    </citation>
    <scope>NUCLEOTIDE SEQUENCE [LARGE SCALE GENOMIC DNA]</scope>
    <source>
        <strain evidence="2 3">B22-T-1</strain>
    </source>
</reference>
<dbReference type="AlphaFoldDB" id="A0A2T2ZZU3"/>
<dbReference type="InParanoid" id="A0A2T2ZZU3"/>
<dbReference type="Proteomes" id="UP000241462">
    <property type="component" value="Unassembled WGS sequence"/>
</dbReference>
<dbReference type="GO" id="GO:0006418">
    <property type="term" value="P:tRNA aminoacylation for protein translation"/>
    <property type="evidence" value="ECO:0007669"/>
    <property type="project" value="InterPro"/>
</dbReference>
<dbReference type="GO" id="GO:0004812">
    <property type="term" value="F:aminoacyl-tRNA ligase activity"/>
    <property type="evidence" value="ECO:0007669"/>
    <property type="project" value="InterPro"/>
</dbReference>
<name>A0A2T2ZZU3_9PEZI</name>
<evidence type="ECO:0000313" key="3">
    <source>
        <dbReference type="Proteomes" id="UP000241462"/>
    </source>
</evidence>
<evidence type="ECO:0000259" key="1">
    <source>
        <dbReference type="Pfam" id="PF12697"/>
    </source>
</evidence>
<dbReference type="PROSITE" id="PS00178">
    <property type="entry name" value="AA_TRNA_LIGASE_I"/>
    <property type="match status" value="1"/>
</dbReference>
<sequence length="385" mass="42565">MATNYHFTQPQIDSNIDATDWTIFVTALSPPNATSRLVGPVPVNQLFTVNAQLCLLSENAEKRNILQIATHGNAWDRRYWDAEVNPGEYSYVNASLNQGYSVLTFDRIGTGASEKPDAYDIVQSPVEVEILKGLTQLAHSGQLLHSAKLLSLNGNKSAFYNHQPSKIVHIGHSYGSALVTSMLAKYGNISDGAILTGVLLNTQLNMVNVAHFNHDFAREQDPIRFADYGSGYFVLTSKADLQKVYYHKGGFESALLNYTDHIKQPETVGDYSSEMVFMPVPALNFTGPVQTSSKPHHSFPLKLPGIVAYPNQPTSMQFFVGEFDYVNCIGDCRTTYLEEASMESFPIAKNVSAYLQANTGHVLTLALNASGGFQEIFNYLDLWEL</sequence>
<accession>A0A2T2ZZU3</accession>
<dbReference type="Pfam" id="PF12697">
    <property type="entry name" value="Abhydrolase_6"/>
    <property type="match status" value="1"/>
</dbReference>
<dbReference type="InterPro" id="IPR001412">
    <property type="entry name" value="aa-tRNA-synth_I_CS"/>
</dbReference>